<dbReference type="EMBL" id="BGPR01003025">
    <property type="protein sequence ID" value="GBM82675.1"/>
    <property type="molecule type" value="Genomic_DNA"/>
</dbReference>
<name>A0A4Y2IYD0_ARAVE</name>
<protein>
    <submittedName>
        <fullName evidence="1">Uncharacterized protein</fullName>
    </submittedName>
</protein>
<reference evidence="1 2" key="1">
    <citation type="journal article" date="2019" name="Sci. Rep.">
        <title>Orb-weaving spider Araneus ventricosus genome elucidates the spidroin gene catalogue.</title>
        <authorList>
            <person name="Kono N."/>
            <person name="Nakamura H."/>
            <person name="Ohtoshi R."/>
            <person name="Moran D.A.P."/>
            <person name="Shinohara A."/>
            <person name="Yoshida Y."/>
            <person name="Fujiwara M."/>
            <person name="Mori M."/>
            <person name="Tomita M."/>
            <person name="Arakawa K."/>
        </authorList>
    </citation>
    <scope>NUCLEOTIDE SEQUENCE [LARGE SCALE GENOMIC DNA]</scope>
</reference>
<proteinExistence type="predicted"/>
<comment type="caution">
    <text evidence="1">The sequence shown here is derived from an EMBL/GenBank/DDBJ whole genome shotgun (WGS) entry which is preliminary data.</text>
</comment>
<dbReference type="AlphaFoldDB" id="A0A4Y2IYD0"/>
<dbReference type="Proteomes" id="UP000499080">
    <property type="component" value="Unassembled WGS sequence"/>
</dbReference>
<gene>
    <name evidence="1" type="ORF">AVEN_17578_1</name>
</gene>
<sequence length="161" mass="18195">MAKLGRHRCNNITLHMCMTIPEISFERIYLRQIALKYSTHSIPPSRNITQSGTSTCPSTGRSTKTVTFGSRKPYRCASTKRRGLLAGAYHLFDRRNPLLIAFNFFVEVIHPVFQLEIESRPVVLGRGSGSFPIDVTHANPSLREGLPHFPMEDVVDDVIRK</sequence>
<accession>A0A4Y2IYD0</accession>
<organism evidence="1 2">
    <name type="scientific">Araneus ventricosus</name>
    <name type="common">Orbweaver spider</name>
    <name type="synonym">Epeira ventricosa</name>
    <dbReference type="NCBI Taxonomy" id="182803"/>
    <lineage>
        <taxon>Eukaryota</taxon>
        <taxon>Metazoa</taxon>
        <taxon>Ecdysozoa</taxon>
        <taxon>Arthropoda</taxon>
        <taxon>Chelicerata</taxon>
        <taxon>Arachnida</taxon>
        <taxon>Araneae</taxon>
        <taxon>Araneomorphae</taxon>
        <taxon>Entelegynae</taxon>
        <taxon>Araneoidea</taxon>
        <taxon>Araneidae</taxon>
        <taxon>Araneus</taxon>
    </lineage>
</organism>
<keyword evidence="2" id="KW-1185">Reference proteome</keyword>
<evidence type="ECO:0000313" key="1">
    <source>
        <dbReference type="EMBL" id="GBM82675.1"/>
    </source>
</evidence>
<evidence type="ECO:0000313" key="2">
    <source>
        <dbReference type="Proteomes" id="UP000499080"/>
    </source>
</evidence>